<keyword evidence="6 8" id="KW-0472">Membrane</keyword>
<evidence type="ECO:0000256" key="7">
    <source>
        <dbReference type="ARBA" id="ARBA00023211"/>
    </source>
</evidence>
<evidence type="ECO:0000313" key="9">
    <source>
        <dbReference type="EMBL" id="KAB8127178.1"/>
    </source>
</evidence>
<dbReference type="OrthoDB" id="1679700at2"/>
<comment type="similarity">
    <text evidence="8">Belongs to the MntP (TC 9.B.29) family.</text>
</comment>
<name>A0A7C8KQG6_9BACI</name>
<evidence type="ECO:0000256" key="4">
    <source>
        <dbReference type="ARBA" id="ARBA00022989"/>
    </source>
</evidence>
<dbReference type="InterPro" id="IPR022929">
    <property type="entry name" value="Put_MntP"/>
</dbReference>
<dbReference type="PANTHER" id="PTHR35529">
    <property type="entry name" value="MANGANESE EFFLUX PUMP MNTP-RELATED"/>
    <property type="match status" value="1"/>
</dbReference>
<evidence type="ECO:0000256" key="5">
    <source>
        <dbReference type="ARBA" id="ARBA00023065"/>
    </source>
</evidence>
<evidence type="ECO:0000256" key="6">
    <source>
        <dbReference type="ARBA" id="ARBA00023136"/>
    </source>
</evidence>
<dbReference type="GO" id="GO:0005384">
    <property type="term" value="F:manganese ion transmembrane transporter activity"/>
    <property type="evidence" value="ECO:0007669"/>
    <property type="project" value="UniProtKB-UniRule"/>
</dbReference>
<evidence type="ECO:0000256" key="2">
    <source>
        <dbReference type="ARBA" id="ARBA00022475"/>
    </source>
</evidence>
<dbReference type="InterPro" id="IPR003810">
    <property type="entry name" value="Mntp/YtaF"/>
</dbReference>
<organism evidence="9 10">
    <name type="scientific">Gracilibacillus oryzae</name>
    <dbReference type="NCBI Taxonomy" id="1672701"/>
    <lineage>
        <taxon>Bacteria</taxon>
        <taxon>Bacillati</taxon>
        <taxon>Bacillota</taxon>
        <taxon>Bacilli</taxon>
        <taxon>Bacillales</taxon>
        <taxon>Bacillaceae</taxon>
        <taxon>Gracilibacillus</taxon>
    </lineage>
</organism>
<evidence type="ECO:0000256" key="1">
    <source>
        <dbReference type="ARBA" id="ARBA00022448"/>
    </source>
</evidence>
<dbReference type="PANTHER" id="PTHR35529:SF1">
    <property type="entry name" value="MANGANESE EFFLUX PUMP MNTP-RELATED"/>
    <property type="match status" value="1"/>
</dbReference>
<feature type="transmembrane region" description="Helical" evidence="8">
    <location>
        <begin position="140"/>
        <end position="160"/>
    </location>
</feature>
<dbReference type="EMBL" id="WEID01000095">
    <property type="protein sequence ID" value="KAB8127178.1"/>
    <property type="molecule type" value="Genomic_DNA"/>
</dbReference>
<dbReference type="GO" id="GO:0005886">
    <property type="term" value="C:plasma membrane"/>
    <property type="evidence" value="ECO:0007669"/>
    <property type="project" value="UniProtKB-SubCell"/>
</dbReference>
<keyword evidence="1 8" id="KW-0813">Transport</keyword>
<evidence type="ECO:0000256" key="3">
    <source>
        <dbReference type="ARBA" id="ARBA00022692"/>
    </source>
</evidence>
<comment type="function">
    <text evidence="8">Probably functions as a manganese efflux pump.</text>
</comment>
<accession>A0A7C8KQG6</accession>
<proteinExistence type="inferred from homology"/>
<dbReference type="AlphaFoldDB" id="A0A7C8KQG6"/>
<comment type="subcellular location">
    <subcellularLocation>
        <location evidence="8">Cell membrane</location>
        <topology evidence="8">Multi-pass membrane protein</topology>
    </subcellularLocation>
</comment>
<feature type="transmembrane region" description="Helical" evidence="8">
    <location>
        <begin position="47"/>
        <end position="72"/>
    </location>
</feature>
<keyword evidence="3 8" id="KW-0812">Transmembrane</keyword>
<keyword evidence="10" id="KW-1185">Reference proteome</keyword>
<feature type="transmembrane region" description="Helical" evidence="8">
    <location>
        <begin position="167"/>
        <end position="188"/>
    </location>
</feature>
<protein>
    <recommendedName>
        <fullName evidence="8">Putative manganese efflux pump MntP</fullName>
    </recommendedName>
</protein>
<keyword evidence="4 8" id="KW-1133">Transmembrane helix</keyword>
<evidence type="ECO:0000313" key="10">
    <source>
        <dbReference type="Proteomes" id="UP000480246"/>
    </source>
</evidence>
<gene>
    <name evidence="8" type="primary">mntP</name>
    <name evidence="9" type="ORF">F9U64_18450</name>
</gene>
<keyword evidence="5 8" id="KW-0406">Ion transport</keyword>
<dbReference type="Pfam" id="PF02659">
    <property type="entry name" value="Mntp"/>
    <property type="match status" value="1"/>
</dbReference>
<reference evidence="9 10" key="1">
    <citation type="submission" date="2019-10" db="EMBL/GenBank/DDBJ databases">
        <title>Gracilibacillus sp. nov. isolated from rice seeds.</title>
        <authorList>
            <person name="He S."/>
        </authorList>
    </citation>
    <scope>NUCLEOTIDE SEQUENCE [LARGE SCALE GENOMIC DNA]</scope>
    <source>
        <strain evidence="9 10">TD8</strain>
    </source>
</reference>
<dbReference type="Proteomes" id="UP000480246">
    <property type="component" value="Unassembled WGS sequence"/>
</dbReference>
<keyword evidence="2 8" id="KW-1003">Cell membrane</keyword>
<feature type="transmembrane region" description="Helical" evidence="8">
    <location>
        <begin position="112"/>
        <end position="134"/>
    </location>
</feature>
<keyword evidence="7 8" id="KW-0464">Manganese</keyword>
<feature type="transmembrane region" description="Helical" evidence="8">
    <location>
        <begin position="78"/>
        <end position="100"/>
    </location>
</feature>
<dbReference type="HAMAP" id="MF_01521">
    <property type="entry name" value="MntP_pump"/>
    <property type="match status" value="1"/>
</dbReference>
<comment type="caution">
    <text evidence="9">The sequence shown here is derived from an EMBL/GenBank/DDBJ whole genome shotgun (WGS) entry which is preliminary data.</text>
</comment>
<evidence type="ECO:0000256" key="8">
    <source>
        <dbReference type="HAMAP-Rule" id="MF_01521"/>
    </source>
</evidence>
<sequence>MHVQRRGLFNLALGDFISIVFMAFALGMDAFSVGLGIGMQAIRLKRIFIIGLTVGIFHIVMPFIGLILGTYISHNIEGIAILAAGLLLCGIGLQMIIHTFLKKDSPLAPVGFGLFVFAFTVSLDSFSVGLSLGLSGVETVLAIILFGLFSTILTWTALLIGRRTHHLLGTYSEILGGCILFGFGLNILF</sequence>